<organism evidence="6 7">
    <name type="scientific">Winogradskyella thalassocola</name>
    <dbReference type="NCBI Taxonomy" id="262004"/>
    <lineage>
        <taxon>Bacteria</taxon>
        <taxon>Pseudomonadati</taxon>
        <taxon>Bacteroidota</taxon>
        <taxon>Flavobacteriia</taxon>
        <taxon>Flavobacteriales</taxon>
        <taxon>Flavobacteriaceae</taxon>
        <taxon>Winogradskyella</taxon>
    </lineage>
</organism>
<keyword evidence="4" id="KW-1133">Transmembrane helix</keyword>
<evidence type="ECO:0000256" key="3">
    <source>
        <dbReference type="ARBA" id="ARBA00023125"/>
    </source>
</evidence>
<dbReference type="EMBL" id="FNCZ01000001">
    <property type="protein sequence ID" value="SDG82908.1"/>
    <property type="molecule type" value="Genomic_DNA"/>
</dbReference>
<dbReference type="Pfam" id="PF00488">
    <property type="entry name" value="MutS_V"/>
    <property type="match status" value="1"/>
</dbReference>
<dbReference type="GO" id="GO:0005524">
    <property type="term" value="F:ATP binding"/>
    <property type="evidence" value="ECO:0007669"/>
    <property type="project" value="UniProtKB-KW"/>
</dbReference>
<feature type="transmembrane region" description="Helical" evidence="4">
    <location>
        <begin position="208"/>
        <end position="226"/>
    </location>
</feature>
<dbReference type="GO" id="GO:0006298">
    <property type="term" value="P:mismatch repair"/>
    <property type="evidence" value="ECO:0007669"/>
    <property type="project" value="InterPro"/>
</dbReference>
<dbReference type="Gene3D" id="3.40.50.300">
    <property type="entry name" value="P-loop containing nucleotide triphosphate hydrolases"/>
    <property type="match status" value="1"/>
</dbReference>
<evidence type="ECO:0000256" key="1">
    <source>
        <dbReference type="ARBA" id="ARBA00022741"/>
    </source>
</evidence>
<dbReference type="SMART" id="SM00534">
    <property type="entry name" value="MUTSac"/>
    <property type="match status" value="1"/>
</dbReference>
<dbReference type="Gene3D" id="1.10.1420.10">
    <property type="match status" value="1"/>
</dbReference>
<evidence type="ECO:0000256" key="2">
    <source>
        <dbReference type="ARBA" id="ARBA00022840"/>
    </source>
</evidence>
<dbReference type="STRING" id="262004.SAMN04489796_101697"/>
<keyword evidence="1" id="KW-0547">Nucleotide-binding</keyword>
<dbReference type="InterPro" id="IPR027417">
    <property type="entry name" value="P-loop_NTPase"/>
</dbReference>
<dbReference type="RefSeq" id="WP_092466181.1">
    <property type="nucleotide sequence ID" value="NZ_FNCZ01000001.1"/>
</dbReference>
<keyword evidence="4" id="KW-0472">Membrane</keyword>
<keyword evidence="4" id="KW-0812">Transmembrane</keyword>
<protein>
    <submittedName>
        <fullName evidence="6">MutS domain V</fullName>
    </submittedName>
</protein>
<feature type="domain" description="DNA mismatch repair proteins mutS family" evidence="5">
    <location>
        <begin position="415"/>
        <end position="588"/>
    </location>
</feature>
<dbReference type="Proteomes" id="UP000199492">
    <property type="component" value="Unassembled WGS sequence"/>
</dbReference>
<dbReference type="SUPFAM" id="SSF52540">
    <property type="entry name" value="P-loop containing nucleoside triphosphate hydrolases"/>
    <property type="match status" value="1"/>
</dbReference>
<feature type="transmembrane region" description="Helical" evidence="4">
    <location>
        <begin position="26"/>
        <end position="45"/>
    </location>
</feature>
<feature type="transmembrane region" description="Helical" evidence="4">
    <location>
        <begin position="51"/>
        <end position="69"/>
    </location>
</feature>
<evidence type="ECO:0000313" key="6">
    <source>
        <dbReference type="EMBL" id="SDG82908.1"/>
    </source>
</evidence>
<evidence type="ECO:0000313" key="7">
    <source>
        <dbReference type="Proteomes" id="UP000199492"/>
    </source>
</evidence>
<name>A0A1G7XF70_9FLAO</name>
<proteinExistence type="predicted"/>
<dbReference type="PANTHER" id="PTHR11361">
    <property type="entry name" value="DNA MISMATCH REPAIR PROTEIN MUTS FAMILY MEMBER"/>
    <property type="match status" value="1"/>
</dbReference>
<evidence type="ECO:0000259" key="5">
    <source>
        <dbReference type="SMART" id="SM00534"/>
    </source>
</evidence>
<dbReference type="InterPro" id="IPR045076">
    <property type="entry name" value="MutS"/>
</dbReference>
<dbReference type="GO" id="GO:0140664">
    <property type="term" value="F:ATP-dependent DNA damage sensor activity"/>
    <property type="evidence" value="ECO:0007669"/>
    <property type="project" value="InterPro"/>
</dbReference>
<reference evidence="7" key="1">
    <citation type="submission" date="2016-10" db="EMBL/GenBank/DDBJ databases">
        <authorList>
            <person name="Varghese N."/>
            <person name="Submissions S."/>
        </authorList>
    </citation>
    <scope>NUCLEOTIDE SEQUENCE [LARGE SCALE GENOMIC DNA]</scope>
    <source>
        <strain evidence="7">DSM 15363</strain>
    </source>
</reference>
<gene>
    <name evidence="6" type="ORF">SAMN04489796_101697</name>
</gene>
<keyword evidence="3" id="KW-0238">DNA-binding</keyword>
<dbReference type="GO" id="GO:0030983">
    <property type="term" value="F:mismatched DNA binding"/>
    <property type="evidence" value="ECO:0007669"/>
    <property type="project" value="InterPro"/>
</dbReference>
<keyword evidence="2" id="KW-0067">ATP-binding</keyword>
<evidence type="ECO:0000256" key="4">
    <source>
        <dbReference type="SAM" id="Phobius"/>
    </source>
</evidence>
<dbReference type="OrthoDB" id="9802448at2"/>
<dbReference type="AlphaFoldDB" id="A0A1G7XF70"/>
<accession>A0A1G7XF70</accession>
<dbReference type="PANTHER" id="PTHR11361:SF99">
    <property type="entry name" value="DNA MISMATCH REPAIR PROTEIN"/>
    <property type="match status" value="1"/>
</dbReference>
<sequence length="590" mass="67255">MQNPNTFYSEQLDDNQTASKRIFKQLSLLSIIRLAVFVLTGIGIYLTYKNWQVALGIGVVGMASFLFLLSRYTDLKSKRNLHKRLITINEDELNIAKGDFHDRLDGSEFQNPKHFFSLDIDLFGKGSFFQFINRTAIREGTQKLTENLLSNDITHIEDRQQAIKEIAALPKWRQNYSAVAQGVEIEHSAASIIKWLRDYKPFLGKTQYALTIGFSIVSLVILGLGIMEIIPITTIGYWLLVGLGITGVYWKKIDTLALHTGRAKDTFRQYALLLEAIETTEFKSELLKSKQKLIQSEDQKASEIFSKFSKTLDALDNRNNLISLVLGNGYLLLDIRNSYNVEKWITQYADKVDDWFEVVTFFDAFNSFGNYAFNHQNFTYPTLTDEPVTILAEGLGHPLLNPEKRVDSDLVLKKEQFFIVTGANMAGKSTFLRTVALHIVMANVGLPICAKQSKYKPIKLITSMRTTDSLTDDSSYFFSELTRLKFVVDTIENDKNYFVILDEILKGTNSTDKAIGSRKFVEKLVKQHATGIIATHDLSLTEIETELEAVKNYYFDAEIINDELFFDYKLKQGVCQNMNASFLLKKMEII</sequence>
<keyword evidence="7" id="KW-1185">Reference proteome</keyword>
<dbReference type="GO" id="GO:0005829">
    <property type="term" value="C:cytosol"/>
    <property type="evidence" value="ECO:0007669"/>
    <property type="project" value="TreeGrafter"/>
</dbReference>
<dbReference type="InterPro" id="IPR000432">
    <property type="entry name" value="DNA_mismatch_repair_MutS_C"/>
</dbReference>